<proteinExistence type="predicted"/>
<organism evidence="1 2">
    <name type="scientific">Dryococelus australis</name>
    <dbReference type="NCBI Taxonomy" id="614101"/>
    <lineage>
        <taxon>Eukaryota</taxon>
        <taxon>Metazoa</taxon>
        <taxon>Ecdysozoa</taxon>
        <taxon>Arthropoda</taxon>
        <taxon>Hexapoda</taxon>
        <taxon>Insecta</taxon>
        <taxon>Pterygota</taxon>
        <taxon>Neoptera</taxon>
        <taxon>Polyneoptera</taxon>
        <taxon>Phasmatodea</taxon>
        <taxon>Verophasmatodea</taxon>
        <taxon>Anareolatae</taxon>
        <taxon>Phasmatidae</taxon>
        <taxon>Eurycanthinae</taxon>
        <taxon>Dryococelus</taxon>
    </lineage>
</organism>
<sequence length="99" mass="11432">MKVLVKEIKEVGLEINIEKAKYLPISRYHVGPRAIAMDGVTLKKIEDFKYFEGLLNERNTMVQFSGGEKKSKLLSRTSKVRIYKTIIQPVVLYGVEQWT</sequence>
<name>A0ABQ9GLY5_9NEOP</name>
<evidence type="ECO:0000313" key="2">
    <source>
        <dbReference type="Proteomes" id="UP001159363"/>
    </source>
</evidence>
<accession>A0ABQ9GLY5</accession>
<dbReference type="Proteomes" id="UP001159363">
    <property type="component" value="Chromosome 10"/>
</dbReference>
<gene>
    <name evidence="1" type="ORF">PR048_026652</name>
</gene>
<evidence type="ECO:0000313" key="1">
    <source>
        <dbReference type="EMBL" id="KAJ8873036.1"/>
    </source>
</evidence>
<protein>
    <recommendedName>
        <fullName evidence="3">Reverse transcriptase</fullName>
    </recommendedName>
</protein>
<keyword evidence="2" id="KW-1185">Reference proteome</keyword>
<evidence type="ECO:0008006" key="3">
    <source>
        <dbReference type="Google" id="ProtNLM"/>
    </source>
</evidence>
<reference evidence="1 2" key="1">
    <citation type="submission" date="2023-02" db="EMBL/GenBank/DDBJ databases">
        <title>LHISI_Scaffold_Assembly.</title>
        <authorList>
            <person name="Stuart O.P."/>
            <person name="Cleave R."/>
            <person name="Magrath M.J.L."/>
            <person name="Mikheyev A.S."/>
        </authorList>
    </citation>
    <scope>NUCLEOTIDE SEQUENCE [LARGE SCALE GENOMIC DNA]</scope>
    <source>
        <strain evidence="1">Daus_M_001</strain>
        <tissue evidence="1">Leg muscle</tissue>
    </source>
</reference>
<dbReference type="EMBL" id="JARBHB010000011">
    <property type="protein sequence ID" value="KAJ8873036.1"/>
    <property type="molecule type" value="Genomic_DNA"/>
</dbReference>
<comment type="caution">
    <text evidence="1">The sequence shown here is derived from an EMBL/GenBank/DDBJ whole genome shotgun (WGS) entry which is preliminary data.</text>
</comment>